<dbReference type="STRING" id="1159016.SAMN02927937_02623"/>
<dbReference type="RefSeq" id="WP_091102030.1">
    <property type="nucleotide sequence ID" value="NZ_FNXE01000052.1"/>
</dbReference>
<reference evidence="1 2" key="1">
    <citation type="submission" date="2016-10" db="EMBL/GenBank/DDBJ databases">
        <authorList>
            <person name="de Groot N.N."/>
        </authorList>
    </citation>
    <scope>NUCLEOTIDE SEQUENCE [LARGE SCALE GENOMIC DNA]</scope>
    <source>
        <strain evidence="1 2">CGMCC 1.10825</strain>
    </source>
</reference>
<dbReference type="EMBL" id="FNXE01000052">
    <property type="protein sequence ID" value="SEH99630.1"/>
    <property type="molecule type" value="Genomic_DNA"/>
</dbReference>
<dbReference type="AlphaFoldDB" id="A0A1H6MDN2"/>
<sequence>MLYINLFVLSHVQLRARQPATADAGLDTEVVFPDNWEQVSTTFTGCTLEKVESEYGNLLALRIRDKKSGEPIQIIGPVDIGYPSGILETEDDNGDKQLIFRIRFEKEETEPVVYVFDKRRKLFVKESD</sequence>
<protein>
    <submittedName>
        <fullName evidence="1">Uncharacterized protein</fullName>
    </submittedName>
</protein>
<evidence type="ECO:0000313" key="1">
    <source>
        <dbReference type="EMBL" id="SEH99630.1"/>
    </source>
</evidence>
<accession>A0A1H6MDN2</accession>
<evidence type="ECO:0000313" key="2">
    <source>
        <dbReference type="Proteomes" id="UP000199634"/>
    </source>
</evidence>
<proteinExistence type="predicted"/>
<keyword evidence="2" id="KW-1185">Reference proteome</keyword>
<gene>
    <name evidence="1" type="ORF">SAMN02927937_02623</name>
</gene>
<dbReference type="Proteomes" id="UP000199634">
    <property type="component" value="Unassembled WGS sequence"/>
</dbReference>
<organism evidence="1 2">
    <name type="scientific">Paenimyroides marinum</name>
    <dbReference type="NCBI Taxonomy" id="1159016"/>
    <lineage>
        <taxon>Bacteria</taxon>
        <taxon>Pseudomonadati</taxon>
        <taxon>Bacteroidota</taxon>
        <taxon>Flavobacteriia</taxon>
        <taxon>Flavobacteriales</taxon>
        <taxon>Flavobacteriaceae</taxon>
        <taxon>Paenimyroides</taxon>
    </lineage>
</organism>
<name>A0A1H6MDN2_9FLAO</name>